<keyword evidence="5" id="KW-1185">Reference proteome</keyword>
<protein>
    <submittedName>
        <fullName evidence="4">Predicted ATP-dependent carboligase, ATP-grasp superfamily</fullName>
    </submittedName>
</protein>
<keyword evidence="2" id="KW-0547">Nucleotide-binding</keyword>
<dbReference type="GO" id="GO:0046872">
    <property type="term" value="F:metal ion binding"/>
    <property type="evidence" value="ECO:0007669"/>
    <property type="project" value="InterPro"/>
</dbReference>
<proteinExistence type="predicted"/>
<dbReference type="Proteomes" id="UP000198828">
    <property type="component" value="Unassembled WGS sequence"/>
</dbReference>
<evidence type="ECO:0000256" key="1">
    <source>
        <dbReference type="ARBA" id="ARBA00022598"/>
    </source>
</evidence>
<dbReference type="Pfam" id="PF07478">
    <property type="entry name" value="Dala_Dala_lig_C"/>
    <property type="match status" value="1"/>
</dbReference>
<reference evidence="4 5" key="1">
    <citation type="submission" date="2016-10" db="EMBL/GenBank/DDBJ databases">
        <authorList>
            <person name="de Groot N.N."/>
        </authorList>
    </citation>
    <scope>NUCLEOTIDE SEQUENCE [LARGE SCALE GENOMIC DNA]</scope>
    <source>
        <strain evidence="4 5">DSM 23310</strain>
    </source>
</reference>
<feature type="domain" description="ATP-grasp" evidence="3">
    <location>
        <begin position="122"/>
        <end position="314"/>
    </location>
</feature>
<dbReference type="InterPro" id="IPR013815">
    <property type="entry name" value="ATP_grasp_subdomain_1"/>
</dbReference>
<dbReference type="InterPro" id="IPR011095">
    <property type="entry name" value="Dala_Dala_lig_C"/>
</dbReference>
<sequence>MKTKAVVLGANYYIGLSIMRCLGVHGIPTVAIDYSKKGTYGFYSKYCSEFLVGPNCKKDPEGLLDFLVEYGKKQEHKPVLFPSADGYVEFMDKYLPILSKYYLVTQTEKGLYTKVMDKGELHSLAKKHGVLVPETVHIDEENFKEKVEEIIKFPCLVKPTDSPAFVSKFRRKLFKVYNIKELEEAIEKATSANLEVIVQRIIPGFDDHMYTFDAYLNQDAKVTHWITCQKYRQFPVNFGASVYTGQKYVPELYDIGGKFLEDIGYKGFAEIEFKKDATTGKYYLIEINTRTTNLNSLLFKAGINMPYIAYRELTGKPLEPYAITYDTNLVFWYAYEDLFAIRDYLKTGQLKLMDIIRSFNKPKAYAIWDWKDPKPAFAFLGNKFGSLFRKMFKFNR</sequence>
<evidence type="ECO:0000259" key="3">
    <source>
        <dbReference type="PROSITE" id="PS50975"/>
    </source>
</evidence>
<dbReference type="RefSeq" id="WP_093751461.1">
    <property type="nucleotide sequence ID" value="NZ_BSYN01000004.1"/>
</dbReference>
<dbReference type="GO" id="GO:0005524">
    <property type="term" value="F:ATP binding"/>
    <property type="evidence" value="ECO:0007669"/>
    <property type="project" value="UniProtKB-UniRule"/>
</dbReference>
<dbReference type="AlphaFoldDB" id="A0A1H2V729"/>
<evidence type="ECO:0000313" key="4">
    <source>
        <dbReference type="EMBL" id="SDW63734.1"/>
    </source>
</evidence>
<accession>A0A1H2V729</accession>
<dbReference type="InterPro" id="IPR011761">
    <property type="entry name" value="ATP-grasp"/>
</dbReference>
<dbReference type="PROSITE" id="PS50975">
    <property type="entry name" value="ATP_GRASP"/>
    <property type="match status" value="1"/>
</dbReference>
<evidence type="ECO:0000256" key="2">
    <source>
        <dbReference type="PROSITE-ProRule" id="PRU00409"/>
    </source>
</evidence>
<dbReference type="EMBL" id="FNNG01000003">
    <property type="protein sequence ID" value="SDW63734.1"/>
    <property type="molecule type" value="Genomic_DNA"/>
</dbReference>
<gene>
    <name evidence="4" type="ORF">SAMN05660923_01027</name>
</gene>
<organism evidence="4 5">
    <name type="scientific">Tepidimicrobium xylanilyticum</name>
    <dbReference type="NCBI Taxonomy" id="1123352"/>
    <lineage>
        <taxon>Bacteria</taxon>
        <taxon>Bacillati</taxon>
        <taxon>Bacillota</taxon>
        <taxon>Tissierellia</taxon>
        <taxon>Tissierellales</taxon>
        <taxon>Tepidimicrobiaceae</taxon>
        <taxon>Tepidimicrobium</taxon>
    </lineage>
</organism>
<dbReference type="SUPFAM" id="SSF56059">
    <property type="entry name" value="Glutathione synthetase ATP-binding domain-like"/>
    <property type="match status" value="1"/>
</dbReference>
<dbReference type="OrthoDB" id="5420347at2"/>
<dbReference type="Gene3D" id="3.30.1490.20">
    <property type="entry name" value="ATP-grasp fold, A domain"/>
    <property type="match status" value="1"/>
</dbReference>
<dbReference type="Gene3D" id="3.30.470.20">
    <property type="entry name" value="ATP-grasp fold, B domain"/>
    <property type="match status" value="1"/>
</dbReference>
<evidence type="ECO:0000313" key="5">
    <source>
        <dbReference type="Proteomes" id="UP000198828"/>
    </source>
</evidence>
<dbReference type="GO" id="GO:0008716">
    <property type="term" value="F:D-alanine-D-alanine ligase activity"/>
    <property type="evidence" value="ECO:0007669"/>
    <property type="project" value="InterPro"/>
</dbReference>
<name>A0A1H2V729_9FIRM</name>
<keyword evidence="1 4" id="KW-0436">Ligase</keyword>
<keyword evidence="2" id="KW-0067">ATP-binding</keyword>